<dbReference type="PANTHER" id="PTHR30204:SF95">
    <property type="entry name" value="HTH-TYPE TRANSCRIPTIONAL REGULATOR CUER"/>
    <property type="match status" value="1"/>
</dbReference>
<keyword evidence="4" id="KW-1185">Reference proteome</keyword>
<dbReference type="SUPFAM" id="SSF46955">
    <property type="entry name" value="Putative DNA-binding domain"/>
    <property type="match status" value="1"/>
</dbReference>
<dbReference type="PANTHER" id="PTHR30204">
    <property type="entry name" value="REDOX-CYCLING DRUG-SENSING TRANSCRIPTIONAL ACTIVATOR SOXR"/>
    <property type="match status" value="1"/>
</dbReference>
<dbReference type="PROSITE" id="PS50937">
    <property type="entry name" value="HTH_MERR_2"/>
    <property type="match status" value="1"/>
</dbReference>
<dbReference type="InterPro" id="IPR000551">
    <property type="entry name" value="MerR-type_HTH_dom"/>
</dbReference>
<gene>
    <name evidence="3" type="ORF">ACFYKT_12915</name>
</gene>
<evidence type="ECO:0000259" key="2">
    <source>
        <dbReference type="PROSITE" id="PS50937"/>
    </source>
</evidence>
<dbReference type="RefSeq" id="WP_389220351.1">
    <property type="nucleotide sequence ID" value="NZ_JBIACJ010000006.1"/>
</dbReference>
<proteinExistence type="predicted"/>
<sequence length="126" mass="14493">MGELADIANITKRTIDHYTNLGLLKAKRSTSNYRYYDHSSIERLSFIEQCKKEGLSLVEIKKMLLEKDAEEIDVLELRLKIKGLEKDVTDVLAHLDKSDLKKIELVKKNISHESLSLIQTLLLLLN</sequence>
<protein>
    <submittedName>
        <fullName evidence="3">MerR family transcriptional regulator</fullName>
    </submittedName>
</protein>
<dbReference type="InterPro" id="IPR009061">
    <property type="entry name" value="DNA-bd_dom_put_sf"/>
</dbReference>
<evidence type="ECO:0000313" key="3">
    <source>
        <dbReference type="EMBL" id="MFE8697239.1"/>
    </source>
</evidence>
<feature type="domain" description="HTH merR-type" evidence="2">
    <location>
        <begin position="1"/>
        <end position="66"/>
    </location>
</feature>
<organism evidence="3 4">
    <name type="scientific">Cytobacillus mangrovibacter</name>
    <dbReference type="NCBI Taxonomy" id="3299024"/>
    <lineage>
        <taxon>Bacteria</taxon>
        <taxon>Bacillati</taxon>
        <taxon>Bacillota</taxon>
        <taxon>Bacilli</taxon>
        <taxon>Bacillales</taxon>
        <taxon>Bacillaceae</taxon>
        <taxon>Cytobacillus</taxon>
    </lineage>
</organism>
<keyword evidence="1" id="KW-0238">DNA-binding</keyword>
<dbReference type="InterPro" id="IPR047057">
    <property type="entry name" value="MerR_fam"/>
</dbReference>
<evidence type="ECO:0000313" key="4">
    <source>
        <dbReference type="Proteomes" id="UP001601058"/>
    </source>
</evidence>
<reference evidence="3 4" key="1">
    <citation type="submission" date="2024-08" db="EMBL/GenBank/DDBJ databases">
        <title>Two novel Cytobacillus novel species.</title>
        <authorList>
            <person name="Liu G."/>
        </authorList>
    </citation>
    <scope>NUCLEOTIDE SEQUENCE [LARGE SCALE GENOMIC DNA]</scope>
    <source>
        <strain evidence="3 4">FJAT-53684</strain>
    </source>
</reference>
<comment type="caution">
    <text evidence="3">The sequence shown here is derived from an EMBL/GenBank/DDBJ whole genome shotgun (WGS) entry which is preliminary data.</text>
</comment>
<dbReference type="EMBL" id="JBIACJ010000006">
    <property type="protein sequence ID" value="MFE8697239.1"/>
    <property type="molecule type" value="Genomic_DNA"/>
</dbReference>
<name>A0ABW6K0F9_9BACI</name>
<dbReference type="Gene3D" id="1.10.1660.10">
    <property type="match status" value="1"/>
</dbReference>
<dbReference type="SMART" id="SM00422">
    <property type="entry name" value="HTH_MERR"/>
    <property type="match status" value="1"/>
</dbReference>
<dbReference type="Proteomes" id="UP001601058">
    <property type="component" value="Unassembled WGS sequence"/>
</dbReference>
<dbReference type="Pfam" id="PF13411">
    <property type="entry name" value="MerR_1"/>
    <property type="match status" value="1"/>
</dbReference>
<accession>A0ABW6K0F9</accession>
<evidence type="ECO:0000256" key="1">
    <source>
        <dbReference type="ARBA" id="ARBA00023125"/>
    </source>
</evidence>